<comment type="caution">
    <text evidence="1">The sequence shown here is derived from an EMBL/GenBank/DDBJ whole genome shotgun (WGS) entry which is preliminary data.</text>
</comment>
<keyword evidence="2" id="KW-1185">Reference proteome</keyword>
<reference evidence="1 2" key="1">
    <citation type="submission" date="2019-01" db="EMBL/GenBank/DDBJ databases">
        <title>Sequencing of cultivated peanut Arachis hypogaea provides insights into genome evolution and oil improvement.</title>
        <authorList>
            <person name="Chen X."/>
        </authorList>
    </citation>
    <scope>NUCLEOTIDE SEQUENCE [LARGE SCALE GENOMIC DNA]</scope>
    <source>
        <strain evidence="2">cv. Fuhuasheng</strain>
        <tissue evidence="1">Leaves</tissue>
    </source>
</reference>
<dbReference type="AlphaFoldDB" id="A0A445CSM7"/>
<sequence>MELDADGQGRDNGSDLFVRFLGQVAHRIRFCPISIKRWDKMPEENAKRQKFEFDYTVGVKCALRTLGDR</sequence>
<gene>
    <name evidence="1" type="ORF">Ahy_A06g029234</name>
</gene>
<evidence type="ECO:0000313" key="1">
    <source>
        <dbReference type="EMBL" id="RYR53979.1"/>
    </source>
</evidence>
<accession>A0A445CSM7</accession>
<evidence type="ECO:0000313" key="2">
    <source>
        <dbReference type="Proteomes" id="UP000289738"/>
    </source>
</evidence>
<dbReference type="EMBL" id="SDMP01000006">
    <property type="protein sequence ID" value="RYR53979.1"/>
    <property type="molecule type" value="Genomic_DNA"/>
</dbReference>
<organism evidence="1 2">
    <name type="scientific">Arachis hypogaea</name>
    <name type="common">Peanut</name>
    <dbReference type="NCBI Taxonomy" id="3818"/>
    <lineage>
        <taxon>Eukaryota</taxon>
        <taxon>Viridiplantae</taxon>
        <taxon>Streptophyta</taxon>
        <taxon>Embryophyta</taxon>
        <taxon>Tracheophyta</taxon>
        <taxon>Spermatophyta</taxon>
        <taxon>Magnoliopsida</taxon>
        <taxon>eudicotyledons</taxon>
        <taxon>Gunneridae</taxon>
        <taxon>Pentapetalae</taxon>
        <taxon>rosids</taxon>
        <taxon>fabids</taxon>
        <taxon>Fabales</taxon>
        <taxon>Fabaceae</taxon>
        <taxon>Papilionoideae</taxon>
        <taxon>50 kb inversion clade</taxon>
        <taxon>dalbergioids sensu lato</taxon>
        <taxon>Dalbergieae</taxon>
        <taxon>Pterocarpus clade</taxon>
        <taxon>Arachis</taxon>
    </lineage>
</organism>
<protein>
    <submittedName>
        <fullName evidence="1">Uncharacterized protein</fullName>
    </submittedName>
</protein>
<dbReference type="Proteomes" id="UP000289738">
    <property type="component" value="Chromosome A06"/>
</dbReference>
<name>A0A445CSM7_ARAHY</name>
<proteinExistence type="predicted"/>